<gene>
    <name evidence="4" type="ORF">CA13_46430</name>
</gene>
<keyword evidence="4" id="KW-0378">Hydrolase</keyword>
<dbReference type="InterPro" id="IPR029058">
    <property type="entry name" value="AB_hydrolase_fold"/>
</dbReference>
<comment type="caution">
    <text evidence="4">The sequence shown here is derived from an EMBL/GenBank/DDBJ whole genome shotgun (WGS) entry which is preliminary data.</text>
</comment>
<evidence type="ECO:0000313" key="5">
    <source>
        <dbReference type="Proteomes" id="UP000315010"/>
    </source>
</evidence>
<organism evidence="4 5">
    <name type="scientific">Novipirellula herctigrandis</name>
    <dbReference type="NCBI Taxonomy" id="2527986"/>
    <lineage>
        <taxon>Bacteria</taxon>
        <taxon>Pseudomonadati</taxon>
        <taxon>Planctomycetota</taxon>
        <taxon>Planctomycetia</taxon>
        <taxon>Pirellulales</taxon>
        <taxon>Pirellulaceae</taxon>
        <taxon>Novipirellula</taxon>
    </lineage>
</organism>
<dbReference type="PIRSF" id="PIRSF005211">
    <property type="entry name" value="Ab_hydro_YheT"/>
    <property type="match status" value="1"/>
</dbReference>
<dbReference type="GO" id="GO:0034338">
    <property type="term" value="F:short-chain carboxylesterase activity"/>
    <property type="evidence" value="ECO:0007669"/>
    <property type="project" value="TreeGrafter"/>
</dbReference>
<evidence type="ECO:0000256" key="1">
    <source>
        <dbReference type="ARBA" id="ARBA00010884"/>
    </source>
</evidence>
<dbReference type="EMBL" id="SJPJ01000001">
    <property type="protein sequence ID" value="TWT83180.1"/>
    <property type="molecule type" value="Genomic_DNA"/>
</dbReference>
<dbReference type="GO" id="GO:0047372">
    <property type="term" value="F:monoacylglycerol lipase activity"/>
    <property type="evidence" value="ECO:0007669"/>
    <property type="project" value="TreeGrafter"/>
</dbReference>
<dbReference type="InterPro" id="IPR012020">
    <property type="entry name" value="ABHD4"/>
</dbReference>
<protein>
    <submittedName>
        <fullName evidence="4">Putative hydrolase</fullName>
    </submittedName>
</protein>
<evidence type="ECO:0000259" key="3">
    <source>
        <dbReference type="Pfam" id="PF12697"/>
    </source>
</evidence>
<accession>A0A5C5Z7J9</accession>
<dbReference type="InterPro" id="IPR050960">
    <property type="entry name" value="AB_hydrolase_4_sf"/>
</dbReference>
<name>A0A5C5Z7J9_9BACT</name>
<feature type="domain" description="AB hydrolase-1" evidence="3">
    <location>
        <begin position="66"/>
        <end position="312"/>
    </location>
</feature>
<feature type="active site" description="Charge relay system" evidence="2">
    <location>
        <position position="306"/>
    </location>
</feature>
<dbReference type="SUPFAM" id="SSF53474">
    <property type="entry name" value="alpha/beta-Hydrolases"/>
    <property type="match status" value="1"/>
</dbReference>
<dbReference type="Gene3D" id="3.40.50.1820">
    <property type="entry name" value="alpha/beta hydrolase"/>
    <property type="match status" value="1"/>
</dbReference>
<dbReference type="OrthoDB" id="332676at2"/>
<dbReference type="InterPro" id="IPR000073">
    <property type="entry name" value="AB_hydrolase_1"/>
</dbReference>
<dbReference type="PANTHER" id="PTHR10794">
    <property type="entry name" value="ABHYDROLASE DOMAIN-CONTAINING PROTEIN"/>
    <property type="match status" value="1"/>
</dbReference>
<keyword evidence="5" id="KW-1185">Reference proteome</keyword>
<comment type="similarity">
    <text evidence="1">Belongs to the AB hydrolase superfamily. AB hydrolase 4 family.</text>
</comment>
<evidence type="ECO:0000256" key="2">
    <source>
        <dbReference type="PIRSR" id="PIRSR005211-1"/>
    </source>
</evidence>
<feature type="active site" description="Charge relay system" evidence="2">
    <location>
        <position position="277"/>
    </location>
</feature>
<dbReference type="Pfam" id="PF12697">
    <property type="entry name" value="Abhydrolase_6"/>
    <property type="match status" value="1"/>
</dbReference>
<dbReference type="PANTHER" id="PTHR10794:SF94">
    <property type="entry name" value="ESTERASE YHET-RELATED"/>
    <property type="match status" value="1"/>
</dbReference>
<evidence type="ECO:0000313" key="4">
    <source>
        <dbReference type="EMBL" id="TWT83180.1"/>
    </source>
</evidence>
<dbReference type="RefSeq" id="WP_146400168.1">
    <property type="nucleotide sequence ID" value="NZ_SJPJ01000001.1"/>
</dbReference>
<dbReference type="Proteomes" id="UP000315010">
    <property type="component" value="Unassembled WGS sequence"/>
</dbReference>
<feature type="active site" description="Charge relay system" evidence="2">
    <location>
        <position position="144"/>
    </location>
</feature>
<dbReference type="AlphaFoldDB" id="A0A5C5Z7J9"/>
<sequence>MISFQPPPFAPHRLYRGGHLQTLAAVASKKKNEFSGIPHVVSLSDGDAVVLHENCPQAWSEGDPMLLLVHGLCGCHAAPYMIRLASQFVAKGFRVFRIDMRGCGAAFDLAEQLTHAGRGGDLVAALDYIASLTPRSRLGVIAVSLGGNQLLGSLGRIGAGTDSRPDWFERLQRVAVVSPPIDLLRCSENMQRIRMWPYNYYFIRQLLSRVPPRVKQRADFQEQILKRRPRTLYDLDDQLTAPLSGFDTARDYYREASASNHVATNPVATLVLVAADDPVVPVDCFDKSIRSWPSTTKVYVSKHGGHVGFIDRNRNCWMDRALGHWFEGTAVGR</sequence>
<proteinExistence type="inferred from homology"/>
<reference evidence="4 5" key="1">
    <citation type="submission" date="2019-02" db="EMBL/GenBank/DDBJ databases">
        <title>Deep-cultivation of Planctomycetes and their phenomic and genomic characterization uncovers novel biology.</title>
        <authorList>
            <person name="Wiegand S."/>
            <person name="Jogler M."/>
            <person name="Boedeker C."/>
            <person name="Pinto D."/>
            <person name="Vollmers J."/>
            <person name="Rivas-Marin E."/>
            <person name="Kohn T."/>
            <person name="Peeters S.H."/>
            <person name="Heuer A."/>
            <person name="Rast P."/>
            <person name="Oberbeckmann S."/>
            <person name="Bunk B."/>
            <person name="Jeske O."/>
            <person name="Meyerdierks A."/>
            <person name="Storesund J.E."/>
            <person name="Kallscheuer N."/>
            <person name="Luecker S."/>
            <person name="Lage O.M."/>
            <person name="Pohl T."/>
            <person name="Merkel B.J."/>
            <person name="Hornburger P."/>
            <person name="Mueller R.-W."/>
            <person name="Bruemmer F."/>
            <person name="Labrenz M."/>
            <person name="Spormann A.M."/>
            <person name="Op Den Camp H."/>
            <person name="Overmann J."/>
            <person name="Amann R."/>
            <person name="Jetten M.S.M."/>
            <person name="Mascher T."/>
            <person name="Medema M.H."/>
            <person name="Devos D.P."/>
            <person name="Kaster A.-K."/>
            <person name="Ovreas L."/>
            <person name="Rohde M."/>
            <person name="Galperin M.Y."/>
            <person name="Jogler C."/>
        </authorList>
    </citation>
    <scope>NUCLEOTIDE SEQUENCE [LARGE SCALE GENOMIC DNA]</scope>
    <source>
        <strain evidence="4 5">CA13</strain>
    </source>
</reference>